<evidence type="ECO:0000259" key="7">
    <source>
        <dbReference type="Pfam" id="PF07219"/>
    </source>
</evidence>
<evidence type="ECO:0000313" key="8">
    <source>
        <dbReference type="EMBL" id="MBR0797526.1"/>
    </source>
</evidence>
<dbReference type="InterPro" id="IPR016982">
    <property type="entry name" value="Mms48"/>
</dbReference>
<evidence type="ECO:0000256" key="5">
    <source>
        <dbReference type="SAM" id="MobiDB-lite"/>
    </source>
</evidence>
<accession>A0ABS5FL64</accession>
<sequence>MIRIILFLLLIALAAAGAAWVVDQPGDLVMNWGGLHLVSKQPVFLLGIIVVIAMFAGVILRGLWKMPGHIRRGRRERRHARGRHAVTQGLLAIGHGDSSAARAHAVVARRHAGGDPLTLLLHAQSAQLDGDHDGAQRAFRAMAEREDTRLLGLRGLFIEAQRADDPVAAVMLAEEALKVSPSSSWASHAVLGFCCAKGDWAGALKILDNNQSSGLIDRATFRRQRGVLLTARAMELETVDRDLSRESAMEAIKLAPTLIPAAALTARFESEAHQVRRAMRIVETAWLAQPHPDLADAYAHVRLGDSARQRLVRVETLAAKTPGNIEGALAIARAAIDASEFARARAALEPFIATPTQRVALLMAEIERTEHGDSGRARAWTLRAVRALHDPVWTADGYVSDRWRPVSPVSGRLDAFQWQTPVAALPSDKGAAIEPSPFEEAMLAARRVEPPKEEVAVEPPAPKPVEPVEAKPAEPAETQPVEPVVPAAQDNAPPPEAVVDAEPAPASAVTAPPPESAAPGPAPLFRSRADLPKATPAPIPPVIPIIRAPDDPGVDEDGAVDEFAEQIGPPKAQMGSWKGFLSRWGS</sequence>
<comment type="caution">
    <text evidence="8">The sequence shown here is derived from an EMBL/GenBank/DDBJ whole genome shotgun (WGS) entry which is preliminary data.</text>
</comment>
<organism evidence="8 9">
    <name type="scientific">Bradyrhizobium jicamae</name>
    <dbReference type="NCBI Taxonomy" id="280332"/>
    <lineage>
        <taxon>Bacteria</taxon>
        <taxon>Pseudomonadati</taxon>
        <taxon>Pseudomonadota</taxon>
        <taxon>Alphaproteobacteria</taxon>
        <taxon>Hyphomicrobiales</taxon>
        <taxon>Nitrobacteraceae</taxon>
        <taxon>Bradyrhizobium</taxon>
    </lineage>
</organism>
<evidence type="ECO:0000256" key="6">
    <source>
        <dbReference type="SAM" id="Phobius"/>
    </source>
</evidence>
<feature type="compositionally biased region" description="Low complexity" evidence="5">
    <location>
        <begin position="497"/>
        <end position="510"/>
    </location>
</feature>
<keyword evidence="9" id="KW-1185">Reference proteome</keyword>
<evidence type="ECO:0000256" key="2">
    <source>
        <dbReference type="ARBA" id="ARBA00022692"/>
    </source>
</evidence>
<dbReference type="InterPro" id="IPR011990">
    <property type="entry name" value="TPR-like_helical_dom_sf"/>
</dbReference>
<keyword evidence="4 6" id="KW-0472">Membrane</keyword>
<evidence type="ECO:0000256" key="3">
    <source>
        <dbReference type="ARBA" id="ARBA00022989"/>
    </source>
</evidence>
<keyword evidence="2 6" id="KW-0812">Transmembrane</keyword>
<dbReference type="RefSeq" id="WP_212493374.1">
    <property type="nucleotide sequence ID" value="NZ_JAFCJH010000018.1"/>
</dbReference>
<keyword evidence="3 6" id="KW-1133">Transmembrane helix</keyword>
<dbReference type="InterPro" id="IPR010817">
    <property type="entry name" value="HemY_N"/>
</dbReference>
<name>A0ABS5FL64_9BRAD</name>
<comment type="subcellular location">
    <subcellularLocation>
        <location evidence="1">Membrane</location>
    </subcellularLocation>
</comment>
<proteinExistence type="predicted"/>
<reference evidence="9" key="1">
    <citation type="journal article" date="2021" name="ISME J.">
        <title>Evolutionary origin and ecological implication of a unique nif island in free-living Bradyrhizobium lineages.</title>
        <authorList>
            <person name="Tao J."/>
        </authorList>
    </citation>
    <scope>NUCLEOTIDE SEQUENCE [LARGE SCALE GENOMIC DNA]</scope>
    <source>
        <strain evidence="9">SZCCT0434</strain>
    </source>
</reference>
<evidence type="ECO:0000256" key="4">
    <source>
        <dbReference type="ARBA" id="ARBA00023136"/>
    </source>
</evidence>
<gene>
    <name evidence="8" type="ORF">JQ615_19230</name>
</gene>
<feature type="domain" description="HemY N-terminal" evidence="7">
    <location>
        <begin position="26"/>
        <end position="130"/>
    </location>
</feature>
<feature type="transmembrane region" description="Helical" evidence="6">
    <location>
        <begin position="43"/>
        <end position="64"/>
    </location>
</feature>
<evidence type="ECO:0000256" key="1">
    <source>
        <dbReference type="ARBA" id="ARBA00004370"/>
    </source>
</evidence>
<dbReference type="EMBL" id="JAFCJH010000018">
    <property type="protein sequence ID" value="MBR0797526.1"/>
    <property type="molecule type" value="Genomic_DNA"/>
</dbReference>
<feature type="compositionally biased region" description="Pro residues" evidence="5">
    <location>
        <begin position="511"/>
        <end position="522"/>
    </location>
</feature>
<dbReference type="Pfam" id="PF07219">
    <property type="entry name" value="HemY_N"/>
    <property type="match status" value="1"/>
</dbReference>
<dbReference type="Proteomes" id="UP001315278">
    <property type="component" value="Unassembled WGS sequence"/>
</dbReference>
<dbReference type="SUPFAM" id="SSF48452">
    <property type="entry name" value="TPR-like"/>
    <property type="match status" value="1"/>
</dbReference>
<dbReference type="Gene3D" id="1.25.40.10">
    <property type="entry name" value="Tetratricopeptide repeat domain"/>
    <property type="match status" value="1"/>
</dbReference>
<protein>
    <recommendedName>
        <fullName evidence="7">HemY N-terminal domain-containing protein</fullName>
    </recommendedName>
</protein>
<evidence type="ECO:0000313" key="9">
    <source>
        <dbReference type="Proteomes" id="UP001315278"/>
    </source>
</evidence>
<dbReference type="PIRSF" id="PIRSF031802">
    <property type="entry name" value="UCP031802"/>
    <property type="match status" value="1"/>
</dbReference>
<feature type="region of interest" description="Disordered" evidence="5">
    <location>
        <begin position="449"/>
        <end position="558"/>
    </location>
</feature>